<reference evidence="11" key="1">
    <citation type="journal article" date="2013" name="Nature">
        <title>Pan genome of the phytoplankton Emiliania underpins its global distribution.</title>
        <authorList>
            <person name="Read B.A."/>
            <person name="Kegel J."/>
            <person name="Klute M.J."/>
            <person name="Kuo A."/>
            <person name="Lefebvre S.C."/>
            <person name="Maumus F."/>
            <person name="Mayer C."/>
            <person name="Miller J."/>
            <person name="Monier A."/>
            <person name="Salamov A."/>
            <person name="Young J."/>
            <person name="Aguilar M."/>
            <person name="Claverie J.M."/>
            <person name="Frickenhaus S."/>
            <person name="Gonzalez K."/>
            <person name="Herman E.K."/>
            <person name="Lin Y.C."/>
            <person name="Napier J."/>
            <person name="Ogata H."/>
            <person name="Sarno A.F."/>
            <person name="Shmutz J."/>
            <person name="Schroeder D."/>
            <person name="de Vargas C."/>
            <person name="Verret F."/>
            <person name="von Dassow P."/>
            <person name="Valentin K."/>
            <person name="Van de Peer Y."/>
            <person name="Wheeler G."/>
            <person name="Dacks J.B."/>
            <person name="Delwiche C.F."/>
            <person name="Dyhrman S.T."/>
            <person name="Glockner G."/>
            <person name="John U."/>
            <person name="Richards T."/>
            <person name="Worden A.Z."/>
            <person name="Zhang X."/>
            <person name="Grigoriev I.V."/>
            <person name="Allen A.E."/>
            <person name="Bidle K."/>
            <person name="Borodovsky M."/>
            <person name="Bowler C."/>
            <person name="Brownlee C."/>
            <person name="Cock J.M."/>
            <person name="Elias M."/>
            <person name="Gladyshev V.N."/>
            <person name="Groth M."/>
            <person name="Guda C."/>
            <person name="Hadaegh A."/>
            <person name="Iglesias-Rodriguez M.D."/>
            <person name="Jenkins J."/>
            <person name="Jones B.M."/>
            <person name="Lawson T."/>
            <person name="Leese F."/>
            <person name="Lindquist E."/>
            <person name="Lobanov A."/>
            <person name="Lomsadze A."/>
            <person name="Malik S.B."/>
            <person name="Marsh M.E."/>
            <person name="Mackinder L."/>
            <person name="Mock T."/>
            <person name="Mueller-Roeber B."/>
            <person name="Pagarete A."/>
            <person name="Parker M."/>
            <person name="Probert I."/>
            <person name="Quesneville H."/>
            <person name="Raines C."/>
            <person name="Rensing S.A."/>
            <person name="Riano-Pachon D.M."/>
            <person name="Richier S."/>
            <person name="Rokitta S."/>
            <person name="Shiraiwa Y."/>
            <person name="Soanes D.M."/>
            <person name="van der Giezen M."/>
            <person name="Wahlund T.M."/>
            <person name="Williams B."/>
            <person name="Wilson W."/>
            <person name="Wolfe G."/>
            <person name="Wurch L.L."/>
        </authorList>
    </citation>
    <scope>NUCLEOTIDE SEQUENCE</scope>
</reference>
<dbReference type="GO" id="GO:0005829">
    <property type="term" value="C:cytosol"/>
    <property type="evidence" value="ECO:0007669"/>
    <property type="project" value="TreeGrafter"/>
</dbReference>
<dbReference type="GO" id="GO:0016787">
    <property type="term" value="F:hydrolase activity"/>
    <property type="evidence" value="ECO:0007669"/>
    <property type="project" value="UniProtKB-KW"/>
</dbReference>
<dbReference type="SMART" id="SM00490">
    <property type="entry name" value="HELICc"/>
    <property type="match status" value="1"/>
</dbReference>
<dbReference type="PROSITE" id="PS51195">
    <property type="entry name" value="Q_MOTIF"/>
    <property type="match status" value="1"/>
</dbReference>
<evidence type="ECO:0000313" key="11">
    <source>
        <dbReference type="Proteomes" id="UP000013827"/>
    </source>
</evidence>
<feature type="short sequence motif" description="Q motif" evidence="5">
    <location>
        <begin position="14"/>
        <end position="42"/>
    </location>
</feature>
<dbReference type="InterPro" id="IPR027417">
    <property type="entry name" value="P-loop_NTPase"/>
</dbReference>
<dbReference type="GeneID" id="17270146"/>
<dbReference type="InterPro" id="IPR001650">
    <property type="entry name" value="Helicase_C-like"/>
</dbReference>
<dbReference type="InterPro" id="IPR050079">
    <property type="entry name" value="DEAD_box_RNA_helicase"/>
</dbReference>
<protein>
    <submittedName>
        <fullName evidence="10">Uncharacterized protein</fullName>
    </submittedName>
</protein>
<evidence type="ECO:0000259" key="7">
    <source>
        <dbReference type="PROSITE" id="PS51192"/>
    </source>
</evidence>
<feature type="domain" description="Helicase C-terminal" evidence="8">
    <location>
        <begin position="289"/>
        <end position="433"/>
    </location>
</feature>
<dbReference type="Proteomes" id="UP000013827">
    <property type="component" value="Unassembled WGS sequence"/>
</dbReference>
<evidence type="ECO:0000256" key="3">
    <source>
        <dbReference type="ARBA" id="ARBA00022806"/>
    </source>
</evidence>
<dbReference type="SMART" id="SM00487">
    <property type="entry name" value="DEXDc"/>
    <property type="match status" value="1"/>
</dbReference>
<keyword evidence="4" id="KW-0067">ATP-binding</keyword>
<dbReference type="GO" id="GO:0003676">
    <property type="term" value="F:nucleic acid binding"/>
    <property type="evidence" value="ECO:0007669"/>
    <property type="project" value="InterPro"/>
</dbReference>
<keyword evidence="11" id="KW-1185">Reference proteome</keyword>
<dbReference type="RefSeq" id="XP_005777028.1">
    <property type="nucleotide sequence ID" value="XM_005776971.1"/>
</dbReference>
<evidence type="ECO:0000256" key="6">
    <source>
        <dbReference type="SAM" id="MobiDB-lite"/>
    </source>
</evidence>
<dbReference type="SUPFAM" id="SSF52540">
    <property type="entry name" value="P-loop containing nucleoside triphosphate hydrolases"/>
    <property type="match status" value="1"/>
</dbReference>
<evidence type="ECO:0000259" key="9">
    <source>
        <dbReference type="PROSITE" id="PS51195"/>
    </source>
</evidence>
<proteinExistence type="predicted"/>
<evidence type="ECO:0000259" key="8">
    <source>
        <dbReference type="PROSITE" id="PS51194"/>
    </source>
</evidence>
<dbReference type="KEGG" id="ehx:EMIHUDRAFT_427106"/>
<reference evidence="10" key="2">
    <citation type="submission" date="2024-10" db="UniProtKB">
        <authorList>
            <consortium name="EnsemblProtists"/>
        </authorList>
    </citation>
    <scope>IDENTIFICATION</scope>
</reference>
<sequence length="520" mass="54601">MVVRTADVEESALPSFAELSLSDAVIRGLRDAGFERPSPVQAAAIPLGRFGADLVARAKSGTGKTAAFAVVALEGVVAGRGGPQALLVSPTRELALQTAGVCRAIGAHMRGVRIGTFIGGTRVKADAAAATRCELACGTPGRLVGLLIGEAMVVERVRLLVLDEADKLAEEGFEPQLRYLLTALPARKQTLSQTLAFSATYPPPLLAALRAAMRRPHELSLVREVRGAPLDAEADAILDAAAAAAAAPAGGGGGVGGGGGGDEAAALLGVRQFFSLLPRGNHSSAQAAALLSLLDRLTFHQALIFCNDAARGARMAAGLSAAGFPAGYVSARLAQSERSGAVAQFRAFSLRLLVCTDLLARGVDFGRVSLVIHLDAPRELPTYLHRVGRTGRYGTLGASVLLLSKRQWAEFAPIAAALRHRLQPLPADLREDDYLQQRAFSADEALQLEQLHELRAEAREAPPTAMANGFGRGPLAESGTARRRGEALEASAPQQAELEAARERGKRRALERARERVAMT</sequence>
<feature type="domain" description="Helicase ATP-binding" evidence="7">
    <location>
        <begin position="45"/>
        <end position="219"/>
    </location>
</feature>
<dbReference type="HOGENOM" id="CLU_003041_30_0_1"/>
<keyword evidence="3" id="KW-0347">Helicase</keyword>
<dbReference type="CDD" id="cd18787">
    <property type="entry name" value="SF2_C_DEAD"/>
    <property type="match status" value="1"/>
</dbReference>
<dbReference type="PANTHER" id="PTHR47959:SF1">
    <property type="entry name" value="ATP-DEPENDENT RNA HELICASE DBPA"/>
    <property type="match status" value="1"/>
</dbReference>
<dbReference type="STRING" id="2903.R1EUR5"/>
<dbReference type="Gene3D" id="3.40.50.300">
    <property type="entry name" value="P-loop containing nucleotide triphosphate hydrolases"/>
    <property type="match status" value="2"/>
</dbReference>
<dbReference type="PROSITE" id="PS51194">
    <property type="entry name" value="HELICASE_CTER"/>
    <property type="match status" value="1"/>
</dbReference>
<dbReference type="InterPro" id="IPR011545">
    <property type="entry name" value="DEAD/DEAH_box_helicase_dom"/>
</dbReference>
<evidence type="ECO:0000256" key="1">
    <source>
        <dbReference type="ARBA" id="ARBA00022741"/>
    </source>
</evidence>
<dbReference type="eggNOG" id="KOG4284">
    <property type="taxonomic scope" value="Eukaryota"/>
</dbReference>
<evidence type="ECO:0000256" key="5">
    <source>
        <dbReference type="PROSITE-ProRule" id="PRU00552"/>
    </source>
</evidence>
<feature type="domain" description="DEAD-box RNA helicase Q" evidence="9">
    <location>
        <begin position="14"/>
        <end position="42"/>
    </location>
</feature>
<name>A0A0D3JM64_EMIH1</name>
<dbReference type="GO" id="GO:0005524">
    <property type="term" value="F:ATP binding"/>
    <property type="evidence" value="ECO:0007669"/>
    <property type="project" value="UniProtKB-KW"/>
</dbReference>
<dbReference type="EnsemblProtists" id="EOD24599">
    <property type="protein sequence ID" value="EOD24599"/>
    <property type="gene ID" value="EMIHUDRAFT_427106"/>
</dbReference>
<dbReference type="AlphaFoldDB" id="A0A0D3JM64"/>
<keyword evidence="1" id="KW-0547">Nucleotide-binding</keyword>
<organism evidence="10 11">
    <name type="scientific">Emiliania huxleyi (strain CCMP1516)</name>
    <dbReference type="NCBI Taxonomy" id="280463"/>
    <lineage>
        <taxon>Eukaryota</taxon>
        <taxon>Haptista</taxon>
        <taxon>Haptophyta</taxon>
        <taxon>Prymnesiophyceae</taxon>
        <taxon>Isochrysidales</taxon>
        <taxon>Noelaerhabdaceae</taxon>
        <taxon>Emiliania</taxon>
    </lineage>
</organism>
<dbReference type="GO" id="GO:0003724">
    <property type="term" value="F:RNA helicase activity"/>
    <property type="evidence" value="ECO:0007669"/>
    <property type="project" value="InterPro"/>
</dbReference>
<dbReference type="Pfam" id="PF00271">
    <property type="entry name" value="Helicase_C"/>
    <property type="match status" value="1"/>
</dbReference>
<dbReference type="PANTHER" id="PTHR47959">
    <property type="entry name" value="ATP-DEPENDENT RNA HELICASE RHLE-RELATED"/>
    <property type="match status" value="1"/>
</dbReference>
<dbReference type="PROSITE" id="PS51192">
    <property type="entry name" value="HELICASE_ATP_BIND_1"/>
    <property type="match status" value="1"/>
</dbReference>
<feature type="compositionally biased region" description="Basic and acidic residues" evidence="6">
    <location>
        <begin position="499"/>
        <end position="520"/>
    </location>
</feature>
<dbReference type="Pfam" id="PF00270">
    <property type="entry name" value="DEAD"/>
    <property type="match status" value="1"/>
</dbReference>
<evidence type="ECO:0000256" key="4">
    <source>
        <dbReference type="ARBA" id="ARBA00022840"/>
    </source>
</evidence>
<accession>A0A0D3JM64</accession>
<dbReference type="InterPro" id="IPR014014">
    <property type="entry name" value="RNA_helicase_DEAD_Q_motif"/>
</dbReference>
<evidence type="ECO:0000256" key="2">
    <source>
        <dbReference type="ARBA" id="ARBA00022801"/>
    </source>
</evidence>
<feature type="region of interest" description="Disordered" evidence="6">
    <location>
        <begin position="461"/>
        <end position="520"/>
    </location>
</feature>
<keyword evidence="2" id="KW-0378">Hydrolase</keyword>
<dbReference type="PaxDb" id="2903-EOD24599"/>
<evidence type="ECO:0000313" key="10">
    <source>
        <dbReference type="EnsemblProtists" id="EOD24599"/>
    </source>
</evidence>
<dbReference type="InterPro" id="IPR014001">
    <property type="entry name" value="Helicase_ATP-bd"/>
</dbReference>
<dbReference type="OMA" id="WRDREAN"/>